<sequence length="310" mass="33972">METMETMELTPDLFEPLDSAEKNSEFIAAEPRTYLSDAWHRFRKNKLALCGLVFLVIMVILAIVVPMVSPYTYDGMDYSSVNLLPCLEHPMGTDKFGRDILVRVMYGARISLMIGFSSALICLVIGVVYGGFSGYIGGKTDMILMRIVDILYAIPNLLLVILIMLVFGSNVTSIMIGICLTSWIGMARMVRAQVMSLKEQEFALAAYVLGASKSRILFKHLVINCMGSIIVNVTLLVPSAIFTEAFLSFVGIGISAPAASWGTLANEARSLIESSNPIQIIWPILAICLTMLSLNFIGDGVSDAFDPKKK</sequence>
<dbReference type="SUPFAM" id="SSF161098">
    <property type="entry name" value="MetI-like"/>
    <property type="match status" value="1"/>
</dbReference>
<comment type="caution">
    <text evidence="9">The sequence shown here is derived from an EMBL/GenBank/DDBJ whole genome shotgun (WGS) entry which is preliminary data.</text>
</comment>
<feature type="transmembrane region" description="Helical" evidence="7">
    <location>
        <begin position="247"/>
        <end position="268"/>
    </location>
</feature>
<evidence type="ECO:0000256" key="7">
    <source>
        <dbReference type="RuleBase" id="RU363032"/>
    </source>
</evidence>
<feature type="transmembrane region" description="Helical" evidence="7">
    <location>
        <begin position="173"/>
        <end position="190"/>
    </location>
</feature>
<dbReference type="InterPro" id="IPR025966">
    <property type="entry name" value="OppC_N"/>
</dbReference>
<feature type="domain" description="ABC transmembrane type-1" evidence="8">
    <location>
        <begin position="108"/>
        <end position="298"/>
    </location>
</feature>
<dbReference type="PANTHER" id="PTHR43386:SF22">
    <property type="entry name" value="OLIGOPEPTIDE TRANSPORT SYSTEM PERMEASE PROTEIN OPPC"/>
    <property type="match status" value="1"/>
</dbReference>
<dbReference type="EMBL" id="JACSNR010000001">
    <property type="protein sequence ID" value="MBM6922297.1"/>
    <property type="molecule type" value="Genomic_DNA"/>
</dbReference>
<dbReference type="Pfam" id="PF12911">
    <property type="entry name" value="OppC_N"/>
    <property type="match status" value="1"/>
</dbReference>
<dbReference type="PROSITE" id="PS50928">
    <property type="entry name" value="ABC_TM1"/>
    <property type="match status" value="1"/>
</dbReference>
<keyword evidence="2 7" id="KW-0813">Transport</keyword>
<evidence type="ECO:0000256" key="4">
    <source>
        <dbReference type="ARBA" id="ARBA00022692"/>
    </source>
</evidence>
<evidence type="ECO:0000256" key="3">
    <source>
        <dbReference type="ARBA" id="ARBA00022475"/>
    </source>
</evidence>
<evidence type="ECO:0000313" key="9">
    <source>
        <dbReference type="EMBL" id="MBM6922297.1"/>
    </source>
</evidence>
<dbReference type="InterPro" id="IPR035906">
    <property type="entry name" value="MetI-like_sf"/>
</dbReference>
<dbReference type="Pfam" id="PF00528">
    <property type="entry name" value="BPD_transp_1"/>
    <property type="match status" value="1"/>
</dbReference>
<feature type="transmembrane region" description="Helical" evidence="7">
    <location>
        <begin position="280"/>
        <end position="298"/>
    </location>
</feature>
<evidence type="ECO:0000313" key="10">
    <source>
        <dbReference type="Proteomes" id="UP000724149"/>
    </source>
</evidence>
<dbReference type="CDD" id="cd06261">
    <property type="entry name" value="TM_PBP2"/>
    <property type="match status" value="1"/>
</dbReference>
<accession>A0ABS2GIK3</accession>
<dbReference type="InterPro" id="IPR050366">
    <property type="entry name" value="BP-dependent_transpt_permease"/>
</dbReference>
<evidence type="ECO:0000256" key="6">
    <source>
        <dbReference type="ARBA" id="ARBA00023136"/>
    </source>
</evidence>
<keyword evidence="4 7" id="KW-0812">Transmembrane</keyword>
<comment type="subcellular location">
    <subcellularLocation>
        <location evidence="1 7">Cell membrane</location>
        <topology evidence="1 7">Multi-pass membrane protein</topology>
    </subcellularLocation>
</comment>
<evidence type="ECO:0000256" key="1">
    <source>
        <dbReference type="ARBA" id="ARBA00004651"/>
    </source>
</evidence>
<dbReference type="PANTHER" id="PTHR43386">
    <property type="entry name" value="OLIGOPEPTIDE TRANSPORT SYSTEM PERMEASE PROTEIN APPC"/>
    <property type="match status" value="1"/>
</dbReference>
<keyword evidence="5 7" id="KW-1133">Transmembrane helix</keyword>
<feature type="transmembrane region" description="Helical" evidence="7">
    <location>
        <begin position="144"/>
        <end position="167"/>
    </location>
</feature>
<name>A0ABS2GIK3_9FIRM</name>
<evidence type="ECO:0000256" key="2">
    <source>
        <dbReference type="ARBA" id="ARBA00022448"/>
    </source>
</evidence>
<keyword evidence="6 7" id="KW-0472">Membrane</keyword>
<feature type="transmembrane region" description="Helical" evidence="7">
    <location>
        <begin position="110"/>
        <end position="132"/>
    </location>
</feature>
<comment type="similarity">
    <text evidence="7">Belongs to the binding-protein-dependent transport system permease family.</text>
</comment>
<evidence type="ECO:0000256" key="5">
    <source>
        <dbReference type="ARBA" id="ARBA00022989"/>
    </source>
</evidence>
<keyword evidence="10" id="KW-1185">Reference proteome</keyword>
<proteinExistence type="inferred from homology"/>
<keyword evidence="3" id="KW-1003">Cell membrane</keyword>
<protein>
    <submittedName>
        <fullName evidence="9">ABC transporter permease</fullName>
    </submittedName>
</protein>
<evidence type="ECO:0000259" key="8">
    <source>
        <dbReference type="PROSITE" id="PS50928"/>
    </source>
</evidence>
<feature type="transmembrane region" description="Helical" evidence="7">
    <location>
        <begin position="47"/>
        <end position="68"/>
    </location>
</feature>
<reference evidence="9 10" key="1">
    <citation type="journal article" date="2021" name="Sci. Rep.">
        <title>The distribution of antibiotic resistance genes in chicken gut microbiota commensals.</title>
        <authorList>
            <person name="Juricova H."/>
            <person name="Matiasovicova J."/>
            <person name="Kubasova T."/>
            <person name="Cejkova D."/>
            <person name="Rychlik I."/>
        </authorList>
    </citation>
    <scope>NUCLEOTIDE SEQUENCE [LARGE SCALE GENOMIC DNA]</scope>
    <source>
        <strain evidence="9 10">An564</strain>
    </source>
</reference>
<dbReference type="Proteomes" id="UP000724149">
    <property type="component" value="Unassembled WGS sequence"/>
</dbReference>
<feature type="transmembrane region" description="Helical" evidence="7">
    <location>
        <begin position="221"/>
        <end position="241"/>
    </location>
</feature>
<organism evidence="9 10">
    <name type="scientific">Hydrogenoanaerobacterium saccharovorans</name>
    <dbReference type="NCBI Taxonomy" id="474960"/>
    <lineage>
        <taxon>Bacteria</taxon>
        <taxon>Bacillati</taxon>
        <taxon>Bacillota</taxon>
        <taxon>Clostridia</taxon>
        <taxon>Eubacteriales</taxon>
        <taxon>Oscillospiraceae</taxon>
        <taxon>Hydrogenoanaerobacterium</taxon>
    </lineage>
</organism>
<dbReference type="Gene3D" id="1.10.3720.10">
    <property type="entry name" value="MetI-like"/>
    <property type="match status" value="1"/>
</dbReference>
<gene>
    <name evidence="9" type="ORF">H9X81_01130</name>
</gene>
<dbReference type="InterPro" id="IPR000515">
    <property type="entry name" value="MetI-like"/>
</dbReference>